<dbReference type="Proteomes" id="UP000198896">
    <property type="component" value="Unassembled WGS sequence"/>
</dbReference>
<dbReference type="SUPFAM" id="SSF88946">
    <property type="entry name" value="Sigma2 domain of RNA polymerase sigma factors"/>
    <property type="match status" value="1"/>
</dbReference>
<evidence type="ECO:0000256" key="1">
    <source>
        <dbReference type="SAM" id="MobiDB-lite"/>
    </source>
</evidence>
<dbReference type="InterPro" id="IPR014284">
    <property type="entry name" value="RNA_pol_sigma-70_dom"/>
</dbReference>
<dbReference type="STRING" id="1123323.SAMN05216245_11920"/>
<dbReference type="SUPFAM" id="SSF88659">
    <property type="entry name" value="Sigma3 and sigma4 domains of RNA polymerase sigma factors"/>
    <property type="match status" value="1"/>
</dbReference>
<proteinExistence type="predicted"/>
<dbReference type="EMBL" id="FONL01000019">
    <property type="protein sequence ID" value="SFE78303.1"/>
    <property type="molecule type" value="Genomic_DNA"/>
</dbReference>
<evidence type="ECO:0000313" key="3">
    <source>
        <dbReference type="Proteomes" id="UP000198896"/>
    </source>
</evidence>
<accession>A0A1I2DDT9</accession>
<dbReference type="NCBIfam" id="TIGR02937">
    <property type="entry name" value="sigma70-ECF"/>
    <property type="match status" value="1"/>
</dbReference>
<dbReference type="GO" id="GO:0003700">
    <property type="term" value="F:DNA-binding transcription factor activity"/>
    <property type="evidence" value="ECO:0007669"/>
    <property type="project" value="InterPro"/>
</dbReference>
<feature type="region of interest" description="Disordered" evidence="1">
    <location>
        <begin position="104"/>
        <end position="130"/>
    </location>
</feature>
<dbReference type="RefSeq" id="WP_177206004.1">
    <property type="nucleotide sequence ID" value="NZ_FONL01000019.1"/>
</dbReference>
<reference evidence="2 3" key="1">
    <citation type="submission" date="2016-10" db="EMBL/GenBank/DDBJ databases">
        <authorList>
            <person name="de Groot N.N."/>
        </authorList>
    </citation>
    <scope>NUCLEOTIDE SEQUENCE [LARGE SCALE GENOMIC DNA]</scope>
    <source>
        <strain evidence="2 3">DSM 9236</strain>
    </source>
</reference>
<organism evidence="2 3">
    <name type="scientific">Succiniclasticum ruminis DSM 9236</name>
    <dbReference type="NCBI Taxonomy" id="1123323"/>
    <lineage>
        <taxon>Bacteria</taxon>
        <taxon>Bacillati</taxon>
        <taxon>Bacillota</taxon>
        <taxon>Negativicutes</taxon>
        <taxon>Acidaminococcales</taxon>
        <taxon>Acidaminococcaceae</taxon>
        <taxon>Succiniclasticum</taxon>
    </lineage>
</organism>
<dbReference type="Gene3D" id="1.20.140.160">
    <property type="match status" value="1"/>
</dbReference>
<dbReference type="InterPro" id="IPR013325">
    <property type="entry name" value="RNA_pol_sigma_r2"/>
</dbReference>
<protein>
    <submittedName>
        <fullName evidence="2">RNA polymerase sigma factor, sigma-70 family</fullName>
    </submittedName>
</protein>
<gene>
    <name evidence="2" type="ORF">SAMN05216245_11920</name>
</gene>
<dbReference type="AlphaFoldDB" id="A0A1I2DDT9"/>
<keyword evidence="3" id="KW-1185">Reference proteome</keyword>
<name>A0A1I2DDT9_9FIRM</name>
<sequence>MEHFIFDRERIPWEKLLRDAQAGDKSAMERFCSCAEPIIQIFFRIHVLERRLGRDEIRGIAWLALMKFIAGYKGGVVEETFPNLLYKVIRCALISETRKERERFEKEVPDSTAGSEGGTEEEAPYGRLLPASRDTEPEQALLLAELKKEVRAALDQTSPRERACIRALYYDGKKMRQYARETGCTHQFISKTKKNTLRRMRGLLKERNVV</sequence>
<dbReference type="InterPro" id="IPR013324">
    <property type="entry name" value="RNA_pol_sigma_r3/r4-like"/>
</dbReference>
<evidence type="ECO:0000313" key="2">
    <source>
        <dbReference type="EMBL" id="SFE78303.1"/>
    </source>
</evidence>
<dbReference type="GO" id="GO:0006352">
    <property type="term" value="P:DNA-templated transcription initiation"/>
    <property type="evidence" value="ECO:0007669"/>
    <property type="project" value="InterPro"/>
</dbReference>